<evidence type="ECO:0000256" key="5">
    <source>
        <dbReference type="ARBA" id="ARBA00022723"/>
    </source>
</evidence>
<dbReference type="PRINTS" id="PR00385">
    <property type="entry name" value="P450"/>
</dbReference>
<dbReference type="Pfam" id="PF00067">
    <property type="entry name" value="p450"/>
    <property type="match status" value="1"/>
</dbReference>
<protein>
    <recommendedName>
        <fullName evidence="13">Cytochrome P450</fullName>
    </recommendedName>
</protein>
<evidence type="ECO:0000256" key="3">
    <source>
        <dbReference type="ARBA" id="ARBA00010617"/>
    </source>
</evidence>
<dbReference type="InterPro" id="IPR017972">
    <property type="entry name" value="Cyt_P450_CS"/>
</dbReference>
<dbReference type="GO" id="GO:0016705">
    <property type="term" value="F:oxidoreductase activity, acting on paired donors, with incorporation or reduction of molecular oxygen"/>
    <property type="evidence" value="ECO:0007669"/>
    <property type="project" value="InterPro"/>
</dbReference>
<reference evidence="11 12" key="1">
    <citation type="submission" date="2024-01" db="EMBL/GenBank/DDBJ databases">
        <title>A draft genome for a cacao thread blight-causing isolate of Paramarasmius palmivorus.</title>
        <authorList>
            <person name="Baruah I.K."/>
            <person name="Bukari Y."/>
            <person name="Amoako-Attah I."/>
            <person name="Meinhardt L.W."/>
            <person name="Bailey B.A."/>
            <person name="Cohen S.P."/>
        </authorList>
    </citation>
    <scope>NUCLEOTIDE SEQUENCE [LARGE SCALE GENOMIC DNA]</scope>
    <source>
        <strain evidence="11 12">GH-12</strain>
    </source>
</reference>
<comment type="pathway">
    <text evidence="2">Secondary metabolite biosynthesis.</text>
</comment>
<evidence type="ECO:0000256" key="1">
    <source>
        <dbReference type="ARBA" id="ARBA00001971"/>
    </source>
</evidence>
<dbReference type="GO" id="GO:0005506">
    <property type="term" value="F:iron ion binding"/>
    <property type="evidence" value="ECO:0007669"/>
    <property type="project" value="InterPro"/>
</dbReference>
<dbReference type="InterPro" id="IPR036396">
    <property type="entry name" value="Cyt_P450_sf"/>
</dbReference>
<keyword evidence="6 10" id="KW-0560">Oxidoreductase</keyword>
<dbReference type="GO" id="GO:0020037">
    <property type="term" value="F:heme binding"/>
    <property type="evidence" value="ECO:0007669"/>
    <property type="project" value="InterPro"/>
</dbReference>
<keyword evidence="4 9" id="KW-0349">Heme</keyword>
<proteinExistence type="inferred from homology"/>
<dbReference type="PANTHER" id="PTHR46300:SF7">
    <property type="entry name" value="P450, PUTATIVE (EUROFUNG)-RELATED"/>
    <property type="match status" value="1"/>
</dbReference>
<dbReference type="Proteomes" id="UP001383192">
    <property type="component" value="Unassembled WGS sequence"/>
</dbReference>
<evidence type="ECO:0000256" key="2">
    <source>
        <dbReference type="ARBA" id="ARBA00005179"/>
    </source>
</evidence>
<evidence type="ECO:0000256" key="4">
    <source>
        <dbReference type="ARBA" id="ARBA00022617"/>
    </source>
</evidence>
<accession>A0AAW0CCU3</accession>
<evidence type="ECO:0000313" key="11">
    <source>
        <dbReference type="EMBL" id="KAK7036756.1"/>
    </source>
</evidence>
<dbReference type="AlphaFoldDB" id="A0AAW0CCU3"/>
<gene>
    <name evidence="11" type="ORF">VNI00_011422</name>
</gene>
<comment type="caution">
    <text evidence="11">The sequence shown here is derived from an EMBL/GenBank/DDBJ whole genome shotgun (WGS) entry which is preliminary data.</text>
</comment>
<dbReference type="InterPro" id="IPR050364">
    <property type="entry name" value="Cytochrome_P450_fung"/>
</dbReference>
<sequence length="504" mass="56619">MDNPNVNGWTILAGLLVTATIYKVIKDSRTPLPPGPRGIPLLGNIFNTSPSRQLWVQFKEISQYYGSDIICLKYFGTVVIVANSLKATQELFVKRGTVYSNKPILPLIKLVSFEWPFPMSQYNDETWKAGRKLFRQEMEGNRSLLRPEEELASRKLLKRLLEVPEQFDKLLRHMAGDLILSTTYGMDVLPENDPNINRAEHVIKDISDAFNPGLFLVSMLPILKKLPSIKKKTEEWKKLSYDLRDLPFEWLKQTVEDGTYRPSVGSRSLADLRDKGETPDDMARLADILGTMFAAGSDTTVSSLLSFFLVMSMNPEMLRKGQAAVDAVTGGKRLPTFADRERIPYVEALVKELTRWNPVGPLGSPHATSQDDVYNGWMIPKGSIVIGNTWAILRDEALYGPATDKFIPERFLNVDGTLNHLMPDTDVAFGYGRRACPGKSMATDSIWITVALLLATFDIRKKEGQVFGTDGDLYTRELISRPIPFECVIEPRSEAARALILESV</sequence>
<evidence type="ECO:0000256" key="9">
    <source>
        <dbReference type="PIRSR" id="PIRSR602401-1"/>
    </source>
</evidence>
<dbReference type="EMBL" id="JAYKXP010000049">
    <property type="protein sequence ID" value="KAK7036756.1"/>
    <property type="molecule type" value="Genomic_DNA"/>
</dbReference>
<evidence type="ECO:0000313" key="12">
    <source>
        <dbReference type="Proteomes" id="UP001383192"/>
    </source>
</evidence>
<keyword evidence="8 10" id="KW-0503">Monooxygenase</keyword>
<comment type="cofactor">
    <cofactor evidence="1 9">
        <name>heme</name>
        <dbReference type="ChEBI" id="CHEBI:30413"/>
    </cofactor>
</comment>
<evidence type="ECO:0000256" key="7">
    <source>
        <dbReference type="ARBA" id="ARBA00023004"/>
    </source>
</evidence>
<dbReference type="PRINTS" id="PR00463">
    <property type="entry name" value="EP450I"/>
</dbReference>
<comment type="similarity">
    <text evidence="3 10">Belongs to the cytochrome P450 family.</text>
</comment>
<dbReference type="Gene3D" id="1.10.630.10">
    <property type="entry name" value="Cytochrome P450"/>
    <property type="match status" value="1"/>
</dbReference>
<dbReference type="InterPro" id="IPR001128">
    <property type="entry name" value="Cyt_P450"/>
</dbReference>
<keyword evidence="5 9" id="KW-0479">Metal-binding</keyword>
<keyword evidence="12" id="KW-1185">Reference proteome</keyword>
<name>A0AAW0CCU3_9AGAR</name>
<evidence type="ECO:0000256" key="10">
    <source>
        <dbReference type="RuleBase" id="RU000461"/>
    </source>
</evidence>
<dbReference type="GO" id="GO:0004497">
    <property type="term" value="F:monooxygenase activity"/>
    <property type="evidence" value="ECO:0007669"/>
    <property type="project" value="UniProtKB-KW"/>
</dbReference>
<dbReference type="PANTHER" id="PTHR46300">
    <property type="entry name" value="P450, PUTATIVE (EUROFUNG)-RELATED-RELATED"/>
    <property type="match status" value="1"/>
</dbReference>
<feature type="binding site" description="axial binding residue" evidence="9">
    <location>
        <position position="436"/>
    </location>
    <ligand>
        <name>heme</name>
        <dbReference type="ChEBI" id="CHEBI:30413"/>
    </ligand>
    <ligandPart>
        <name>Fe</name>
        <dbReference type="ChEBI" id="CHEBI:18248"/>
    </ligandPart>
</feature>
<evidence type="ECO:0000256" key="8">
    <source>
        <dbReference type="ARBA" id="ARBA00023033"/>
    </source>
</evidence>
<organism evidence="11 12">
    <name type="scientific">Paramarasmius palmivorus</name>
    <dbReference type="NCBI Taxonomy" id="297713"/>
    <lineage>
        <taxon>Eukaryota</taxon>
        <taxon>Fungi</taxon>
        <taxon>Dikarya</taxon>
        <taxon>Basidiomycota</taxon>
        <taxon>Agaricomycotina</taxon>
        <taxon>Agaricomycetes</taxon>
        <taxon>Agaricomycetidae</taxon>
        <taxon>Agaricales</taxon>
        <taxon>Marasmiineae</taxon>
        <taxon>Marasmiaceae</taxon>
        <taxon>Paramarasmius</taxon>
    </lineage>
</organism>
<dbReference type="SUPFAM" id="SSF48264">
    <property type="entry name" value="Cytochrome P450"/>
    <property type="match status" value="1"/>
</dbReference>
<dbReference type="PROSITE" id="PS00086">
    <property type="entry name" value="CYTOCHROME_P450"/>
    <property type="match status" value="1"/>
</dbReference>
<keyword evidence="7 9" id="KW-0408">Iron</keyword>
<dbReference type="InterPro" id="IPR002401">
    <property type="entry name" value="Cyt_P450_E_grp-I"/>
</dbReference>
<dbReference type="CDD" id="cd11065">
    <property type="entry name" value="CYP64-like"/>
    <property type="match status" value="1"/>
</dbReference>
<evidence type="ECO:0000256" key="6">
    <source>
        <dbReference type="ARBA" id="ARBA00023002"/>
    </source>
</evidence>
<evidence type="ECO:0008006" key="13">
    <source>
        <dbReference type="Google" id="ProtNLM"/>
    </source>
</evidence>